<dbReference type="EMBL" id="CAXAMN010023585">
    <property type="protein sequence ID" value="CAK9078823.1"/>
    <property type="molecule type" value="Genomic_DNA"/>
</dbReference>
<feature type="compositionally biased region" description="Basic residues" evidence="1">
    <location>
        <begin position="328"/>
        <end position="348"/>
    </location>
</feature>
<evidence type="ECO:0000313" key="2">
    <source>
        <dbReference type="EMBL" id="CAK9078286.1"/>
    </source>
</evidence>
<evidence type="ECO:0000256" key="1">
    <source>
        <dbReference type="SAM" id="MobiDB-lite"/>
    </source>
</evidence>
<protein>
    <submittedName>
        <fullName evidence="3">Uncharacterized protein</fullName>
    </submittedName>
</protein>
<evidence type="ECO:0000313" key="3">
    <source>
        <dbReference type="EMBL" id="CAK9078823.1"/>
    </source>
</evidence>
<feature type="compositionally biased region" description="Basic and acidic residues" evidence="1">
    <location>
        <begin position="129"/>
        <end position="143"/>
    </location>
</feature>
<feature type="compositionally biased region" description="Basic residues" evidence="1">
    <location>
        <begin position="377"/>
        <end position="400"/>
    </location>
</feature>
<proteinExistence type="predicted"/>
<feature type="compositionally biased region" description="Polar residues" evidence="1">
    <location>
        <begin position="118"/>
        <end position="128"/>
    </location>
</feature>
<comment type="caution">
    <text evidence="3">The sequence shown here is derived from an EMBL/GenBank/DDBJ whole genome shotgun (WGS) entry which is preliminary data.</text>
</comment>
<keyword evidence="4" id="KW-1185">Reference proteome</keyword>
<feature type="compositionally biased region" description="Basic and acidic residues" evidence="1">
    <location>
        <begin position="444"/>
        <end position="462"/>
    </location>
</feature>
<feature type="compositionally biased region" description="Low complexity" evidence="1">
    <location>
        <begin position="349"/>
        <end position="370"/>
    </location>
</feature>
<feature type="compositionally biased region" description="Low complexity" evidence="1">
    <location>
        <begin position="80"/>
        <end position="95"/>
    </location>
</feature>
<accession>A0ABP0PS08</accession>
<feature type="region of interest" description="Disordered" evidence="1">
    <location>
        <begin position="15"/>
        <end position="97"/>
    </location>
</feature>
<name>A0ABP0PS08_9DINO</name>
<evidence type="ECO:0000313" key="4">
    <source>
        <dbReference type="Proteomes" id="UP001642484"/>
    </source>
</evidence>
<dbReference type="Proteomes" id="UP001642484">
    <property type="component" value="Unassembled WGS sequence"/>
</dbReference>
<feature type="compositionally biased region" description="Low complexity" evidence="1">
    <location>
        <begin position="415"/>
        <end position="428"/>
    </location>
</feature>
<reference evidence="3 4" key="1">
    <citation type="submission" date="2024-02" db="EMBL/GenBank/DDBJ databases">
        <authorList>
            <person name="Chen Y."/>
            <person name="Shah S."/>
            <person name="Dougan E. K."/>
            <person name="Thang M."/>
            <person name="Chan C."/>
        </authorList>
    </citation>
    <scope>NUCLEOTIDE SEQUENCE [LARGE SCALE GENOMIC DNA]</scope>
</reference>
<feature type="compositionally biased region" description="Basic and acidic residues" evidence="1">
    <location>
        <begin position="26"/>
        <end position="61"/>
    </location>
</feature>
<feature type="region of interest" description="Disordered" evidence="1">
    <location>
        <begin position="118"/>
        <end position="160"/>
    </location>
</feature>
<organism evidence="3 4">
    <name type="scientific">Durusdinium trenchii</name>
    <dbReference type="NCBI Taxonomy" id="1381693"/>
    <lineage>
        <taxon>Eukaryota</taxon>
        <taxon>Sar</taxon>
        <taxon>Alveolata</taxon>
        <taxon>Dinophyceae</taxon>
        <taxon>Suessiales</taxon>
        <taxon>Symbiodiniaceae</taxon>
        <taxon>Durusdinium</taxon>
    </lineage>
</organism>
<gene>
    <name evidence="2" type="ORF">CCMP2556_LOCUS38581</name>
    <name evidence="3" type="ORF">CCMP2556_LOCUS38858</name>
</gene>
<feature type="region of interest" description="Disordered" evidence="1">
    <location>
        <begin position="312"/>
        <end position="462"/>
    </location>
</feature>
<dbReference type="EMBL" id="CAXAMN010023539">
    <property type="protein sequence ID" value="CAK9078286.1"/>
    <property type="molecule type" value="Genomic_DNA"/>
</dbReference>
<sequence>MHARIWHDTALVRPDSDATTVPATEEEVKKHVEGLKKKTAAEKKNAKEKESERPKLDKRVQSQELLTTEAAPKVTSKDSAPAATAVKAKAQPAKAVKVEPDHELIAKAVAQCLARSSTTELIESSQPKESQDPGAKKSQKEPEADSESDNSEEFRQKERLAKARRAAHARYMRFSRSLKSNRTPIEVRRAGLSAKGCSPKLLILQEQWEACCGMWTQSDFVIQLRSKNRHRRYGSRVWLTRSELAAKYSSIEIADQIIAAKMAIEDDAVRQSQVRTHPDMNGIDTPETRQYLIWDKEGTEDTEDTVCSELFSAAESGQDPLEAAGRGRSNRRKSDKKKQDKKKKKKSSSSRSTSSCSSPSKDSSSSAGKAGDIGKKSKDKRRKSTKVKAKKGKKNGKKNVKGKDGKGKKNPPRKSSSSVSSSSVGSASEEPEETEEEKNKRLKKEADAAKKKKEKEEEQKRKEIEKEKNAAFKKEHNKGKQALSKLGNHIVKAAGLDDKLTHMSKPVAEAILVEVKPHITKMKDARSKLQSAVDVAKVTSVKRVMRRCRDHVAESGTAVHKTTFALASKSGRNDVRDFWRAADIPVEIESIRLPVVDKKAARGTSVEVFPLVHPHRILSYLADHVGVAMPTSEVERYWDHAREMNEPWACSHTATRQHIPIGLHGDAARLWTQFQVERLVGVWMNLVLFRPRSVRYSRFLLFAIPKEKLVKNRTLNAFWKRMVWSLNAAFTGYNPSTGPSNGPLTGKDAERAGTPLCQGMRRFAVTELRGDWEWHRDIWRFTASWQSQQVCFRCPAVTNGMGDPSYVYYNNDAHTSCWLQEEFTLPQFIARRLKERQLCPLLELEGFHPGLLKFCSMHAVNLGLLYVCNAAALLLLCEDLHFFGNGSFVDQLDEAYRDFKSFCSSRRIPHSQPPFVPKMVKKRSGVDLFTAKAYNGRVIVSWLSHTLLLALQQFPDDRILILTSAALSSMAKWFQISENHGRYLPQAVAQEFHDTGMRFLEIYKVLSVEHIRLGKMRWQMRPKHHVLSHLCKDALRWRVNCRFYHTFVDEDAMGWLKRVSAKAHPKRRELWLLKCSKLRPAEHGQINFLESYHSVDDNCLLFFWQASHHEAPHGS</sequence>